<dbReference type="PANTHER" id="PTHR32341:SF10">
    <property type="entry name" value="INTERFERON-INDUCIBLE GTPASE 5"/>
    <property type="match status" value="1"/>
</dbReference>
<keyword evidence="3" id="KW-0378">Hydrolase</keyword>
<dbReference type="InterPro" id="IPR027417">
    <property type="entry name" value="P-loop_NTPase"/>
</dbReference>
<dbReference type="SUPFAM" id="SSF52540">
    <property type="entry name" value="P-loop containing nucleoside triphosphate hydrolases"/>
    <property type="match status" value="1"/>
</dbReference>
<organism evidence="6 7">
    <name type="scientific">Mytilus coruscus</name>
    <name type="common">Sea mussel</name>
    <dbReference type="NCBI Taxonomy" id="42192"/>
    <lineage>
        <taxon>Eukaryota</taxon>
        <taxon>Metazoa</taxon>
        <taxon>Spiralia</taxon>
        <taxon>Lophotrochozoa</taxon>
        <taxon>Mollusca</taxon>
        <taxon>Bivalvia</taxon>
        <taxon>Autobranchia</taxon>
        <taxon>Pteriomorphia</taxon>
        <taxon>Mytilida</taxon>
        <taxon>Mytiloidea</taxon>
        <taxon>Mytilidae</taxon>
        <taxon>Mytilinae</taxon>
        <taxon>Mytilus</taxon>
    </lineage>
</organism>
<sequence length="353" mass="39844">MMMKMSNQIIKFAVTGRSCTGKSTFINLVRDVYPGDETFAAVGFGDCTMIQREYMHPRNKHITFTDLPGFGTDTVIKEKFSKSINLSVFDFVFIFLDSVIMDDDIWVVIKLQALGTPYCFVRSKVDIDSLNAKDMGKTKMKVVKEIRKKLETKISNHRLLKDSRLFLISNKKQVFYIGDIGPLFSFIAGKLPKDKSNALLFFLPILSTEMIEKKLQMLLERINLISVGAAVLSAIPVPFLDTPINIFLVKKEIKYYIEIFLLDKEHVAKVPDVKKRNLLEIRLEAIVTSGLATTAHLAMAVLLSQVDSLIPVIGIAIAAKATSVYVRPFLSKALLEMKYDAIAVYEHYTCTKH</sequence>
<name>A0A6J8CYF7_MYTCO</name>
<dbReference type="EMBL" id="CACVKT020006264">
    <property type="protein sequence ID" value="CAC5400616.1"/>
    <property type="molecule type" value="Genomic_DNA"/>
</dbReference>
<dbReference type="Pfam" id="PF05049">
    <property type="entry name" value="IIGP"/>
    <property type="match status" value="1"/>
</dbReference>
<protein>
    <recommendedName>
        <fullName evidence="5">IRG-type G domain-containing protein</fullName>
    </recommendedName>
</protein>
<feature type="domain" description="IRG-type G" evidence="5">
    <location>
        <begin position="8"/>
        <end position="213"/>
    </location>
</feature>
<evidence type="ECO:0000256" key="4">
    <source>
        <dbReference type="ARBA" id="ARBA00023134"/>
    </source>
</evidence>
<reference evidence="6 7" key="1">
    <citation type="submission" date="2020-06" db="EMBL/GenBank/DDBJ databases">
        <authorList>
            <person name="Li R."/>
            <person name="Bekaert M."/>
        </authorList>
    </citation>
    <scope>NUCLEOTIDE SEQUENCE [LARGE SCALE GENOMIC DNA]</scope>
    <source>
        <strain evidence="7">wild</strain>
    </source>
</reference>
<keyword evidence="2" id="KW-0547">Nucleotide-binding</keyword>
<dbReference type="OrthoDB" id="6135243at2759"/>
<evidence type="ECO:0000313" key="7">
    <source>
        <dbReference type="Proteomes" id="UP000507470"/>
    </source>
</evidence>
<dbReference type="InterPro" id="IPR030385">
    <property type="entry name" value="G_IRG_dom"/>
</dbReference>
<gene>
    <name evidence="6" type="ORF">MCOR_34781</name>
</gene>
<dbReference type="PANTHER" id="PTHR32341">
    <property type="entry name" value="INTERFERON-INDUCIBLE GTPASE"/>
    <property type="match status" value="1"/>
</dbReference>
<dbReference type="InterPro" id="IPR007743">
    <property type="entry name" value="Immunity-related_GTPase-like"/>
</dbReference>
<dbReference type="GO" id="GO:0005525">
    <property type="term" value="F:GTP binding"/>
    <property type="evidence" value="ECO:0007669"/>
    <property type="project" value="UniProtKB-KW"/>
</dbReference>
<dbReference type="GO" id="GO:0016020">
    <property type="term" value="C:membrane"/>
    <property type="evidence" value="ECO:0007669"/>
    <property type="project" value="InterPro"/>
</dbReference>
<evidence type="ECO:0000256" key="2">
    <source>
        <dbReference type="ARBA" id="ARBA00022741"/>
    </source>
</evidence>
<evidence type="ECO:0000256" key="3">
    <source>
        <dbReference type="ARBA" id="ARBA00022801"/>
    </source>
</evidence>
<accession>A0A6J8CYF7</accession>
<proteinExistence type="inferred from homology"/>
<evidence type="ECO:0000259" key="5">
    <source>
        <dbReference type="PROSITE" id="PS51716"/>
    </source>
</evidence>
<keyword evidence="7" id="KW-1185">Reference proteome</keyword>
<dbReference type="Proteomes" id="UP000507470">
    <property type="component" value="Unassembled WGS sequence"/>
</dbReference>
<dbReference type="InterPro" id="IPR051515">
    <property type="entry name" value="IRG"/>
</dbReference>
<comment type="similarity">
    <text evidence="1">Belongs to the TRAFAC class dynamin-like GTPase superfamily. IRG family.</text>
</comment>
<dbReference type="GO" id="GO:0016787">
    <property type="term" value="F:hydrolase activity"/>
    <property type="evidence" value="ECO:0007669"/>
    <property type="project" value="UniProtKB-KW"/>
</dbReference>
<dbReference type="PROSITE" id="PS51716">
    <property type="entry name" value="G_IRG"/>
    <property type="match status" value="1"/>
</dbReference>
<dbReference type="Gene3D" id="3.40.50.300">
    <property type="entry name" value="P-loop containing nucleotide triphosphate hydrolases"/>
    <property type="match status" value="1"/>
</dbReference>
<evidence type="ECO:0000256" key="1">
    <source>
        <dbReference type="ARBA" id="ARBA00005429"/>
    </source>
</evidence>
<evidence type="ECO:0000313" key="6">
    <source>
        <dbReference type="EMBL" id="CAC5400616.1"/>
    </source>
</evidence>
<dbReference type="AlphaFoldDB" id="A0A6J8CYF7"/>
<keyword evidence="4" id="KW-0342">GTP-binding</keyword>